<dbReference type="GO" id="GO:0015074">
    <property type="term" value="P:DNA integration"/>
    <property type="evidence" value="ECO:0007669"/>
    <property type="project" value="InterPro"/>
</dbReference>
<evidence type="ECO:0000256" key="1">
    <source>
        <dbReference type="ARBA" id="ARBA00009964"/>
    </source>
</evidence>
<dbReference type="InterPro" id="IPR012337">
    <property type="entry name" value="RNaseH-like_sf"/>
</dbReference>
<organism evidence="3 4">
    <name type="scientific">Acinetobacter tianfuensis</name>
    <dbReference type="NCBI Taxonomy" id="2419603"/>
    <lineage>
        <taxon>Bacteria</taxon>
        <taxon>Pseudomonadati</taxon>
        <taxon>Pseudomonadota</taxon>
        <taxon>Gammaproteobacteria</taxon>
        <taxon>Moraxellales</taxon>
        <taxon>Moraxellaceae</taxon>
        <taxon>Acinetobacter</taxon>
    </lineage>
</organism>
<dbReference type="PANTHER" id="PTHR47515">
    <property type="entry name" value="LOW CALCIUM RESPONSE LOCUS PROTEIN T"/>
    <property type="match status" value="1"/>
</dbReference>
<dbReference type="GO" id="GO:0004803">
    <property type="term" value="F:transposase activity"/>
    <property type="evidence" value="ECO:0007669"/>
    <property type="project" value="InterPro"/>
</dbReference>
<protein>
    <submittedName>
        <fullName evidence="3">IS3 family transposase</fullName>
    </submittedName>
</protein>
<name>A0A3A8E1W1_9GAMM</name>
<accession>A0A3A8E1W1</accession>
<feature type="domain" description="Integrase catalytic" evidence="2">
    <location>
        <begin position="198"/>
        <end position="363"/>
    </location>
</feature>
<dbReference type="PANTHER" id="PTHR47515:SF2">
    <property type="entry name" value="INTEGRASE CORE DOMAIN PROTEIN"/>
    <property type="match status" value="1"/>
</dbReference>
<dbReference type="SUPFAM" id="SSF53098">
    <property type="entry name" value="Ribonuclease H-like"/>
    <property type="match status" value="1"/>
</dbReference>
<evidence type="ECO:0000313" key="4">
    <source>
        <dbReference type="Proteomes" id="UP000282388"/>
    </source>
</evidence>
<dbReference type="PROSITE" id="PS50994">
    <property type="entry name" value="INTEGRASE"/>
    <property type="match status" value="1"/>
</dbReference>
<comment type="similarity">
    <text evidence="1">Belongs to the transposase 8 family.</text>
</comment>
<dbReference type="Pfam" id="PF01527">
    <property type="entry name" value="HTH_Tnp_1"/>
    <property type="match status" value="1"/>
</dbReference>
<dbReference type="NCBIfam" id="NF033516">
    <property type="entry name" value="transpos_IS3"/>
    <property type="match status" value="1"/>
</dbReference>
<dbReference type="RefSeq" id="WP_120403938.1">
    <property type="nucleotide sequence ID" value="NZ_RAXV01000088.1"/>
</dbReference>
<proteinExistence type="inferred from homology"/>
<dbReference type="InterPro" id="IPR009057">
    <property type="entry name" value="Homeodomain-like_sf"/>
</dbReference>
<dbReference type="InterPro" id="IPR036397">
    <property type="entry name" value="RNaseH_sf"/>
</dbReference>
<dbReference type="Gene3D" id="1.10.10.60">
    <property type="entry name" value="Homeodomain-like"/>
    <property type="match status" value="1"/>
</dbReference>
<evidence type="ECO:0000313" key="3">
    <source>
        <dbReference type="EMBL" id="RKG29007.1"/>
    </source>
</evidence>
<evidence type="ECO:0000259" key="2">
    <source>
        <dbReference type="PROSITE" id="PS50994"/>
    </source>
</evidence>
<sequence length="363" mass="42767">MKTSKFTDSQIMSILKQAESGTPVAALCREHGMSNATFYKWRAKYGGMDTSLMARLKELETENTRLKKMYAEERLKAEIIQEAMFKKVVKPSCRRQMAQQAVAQHAVSIRLACSAFGISETCYRYQAKLSDDNVLIAEQLIELTEENSDWGFGLCFSYLRHVENHCWNHKRVYRIYCELALNLRIKPRRRLKRHAPEPLKEPIRENQVWSLDFMHDQLSDGRKFRLLNVIDDYRREGLAIEAGFSLPTIRVIRTLNQLLEWREKPLVIRCLAQQCCSGPEFISHEFVRWATKHGIRIEYIQPGKPQQNAYIERYNRTIRYSWLSKHLFDTLDEVQDYATNWLWHYNHERPHQANKGRPPLMAA</sequence>
<dbReference type="AlphaFoldDB" id="A0A3A8E1W1"/>
<dbReference type="InterPro" id="IPR001584">
    <property type="entry name" value="Integrase_cat-core"/>
</dbReference>
<dbReference type="SUPFAM" id="SSF46689">
    <property type="entry name" value="Homeodomain-like"/>
    <property type="match status" value="1"/>
</dbReference>
<dbReference type="Gene3D" id="3.30.420.10">
    <property type="entry name" value="Ribonuclease H-like superfamily/Ribonuclease H"/>
    <property type="match status" value="1"/>
</dbReference>
<comment type="caution">
    <text evidence="3">The sequence shown here is derived from an EMBL/GenBank/DDBJ whole genome shotgun (WGS) entry which is preliminary data.</text>
</comment>
<dbReference type="InterPro" id="IPR002514">
    <property type="entry name" value="Transposase_8"/>
</dbReference>
<dbReference type="GO" id="GO:0003677">
    <property type="term" value="F:DNA binding"/>
    <property type="evidence" value="ECO:0007669"/>
    <property type="project" value="InterPro"/>
</dbReference>
<dbReference type="EMBL" id="RAXV01000088">
    <property type="protein sequence ID" value="RKG29007.1"/>
    <property type="molecule type" value="Genomic_DNA"/>
</dbReference>
<gene>
    <name evidence="3" type="ORF">D7V32_16950</name>
</gene>
<keyword evidence="4" id="KW-1185">Reference proteome</keyword>
<dbReference type="InterPro" id="IPR048020">
    <property type="entry name" value="Transpos_IS3"/>
</dbReference>
<dbReference type="Pfam" id="PF13683">
    <property type="entry name" value="rve_3"/>
    <property type="match status" value="1"/>
</dbReference>
<dbReference type="OrthoDB" id="9774685at2"/>
<reference evidence="3 4" key="1">
    <citation type="submission" date="2018-09" db="EMBL/GenBank/DDBJ databases">
        <title>The draft genome of Acinetobacter spp. strains.</title>
        <authorList>
            <person name="Qin J."/>
            <person name="Feng Y."/>
            <person name="Zong Z."/>
        </authorList>
    </citation>
    <scope>NUCLEOTIDE SEQUENCE [LARGE SCALE GENOMIC DNA]</scope>
    <source>
        <strain evidence="3 4">WCHAc060012</strain>
    </source>
</reference>
<dbReference type="Proteomes" id="UP000282388">
    <property type="component" value="Unassembled WGS sequence"/>
</dbReference>
<dbReference type="GO" id="GO:0006313">
    <property type="term" value="P:DNA transposition"/>
    <property type="evidence" value="ECO:0007669"/>
    <property type="project" value="InterPro"/>
</dbReference>